<protein>
    <submittedName>
        <fullName evidence="2">Uncharacterized protein</fullName>
    </submittedName>
</protein>
<feature type="region of interest" description="Disordered" evidence="1">
    <location>
        <begin position="27"/>
        <end position="67"/>
    </location>
</feature>
<name>A0A426YVD2_ENSVE</name>
<gene>
    <name evidence="2" type="ORF">B296_00037210</name>
</gene>
<dbReference type="EMBL" id="AMZH03009966">
    <property type="protein sequence ID" value="RRT55693.1"/>
    <property type="molecule type" value="Genomic_DNA"/>
</dbReference>
<evidence type="ECO:0000313" key="2">
    <source>
        <dbReference type="EMBL" id="RRT55693.1"/>
    </source>
</evidence>
<accession>A0A426YVD2</accession>
<evidence type="ECO:0000313" key="3">
    <source>
        <dbReference type="Proteomes" id="UP000287651"/>
    </source>
</evidence>
<dbReference type="Proteomes" id="UP000287651">
    <property type="component" value="Unassembled WGS sequence"/>
</dbReference>
<sequence>MIEKWLVEARLSLASWGAIDLNVLRKKPRMPGGKSAPAAGPESAQPEVEVVHTEASAKRPIGSSVAD</sequence>
<organism evidence="2 3">
    <name type="scientific">Ensete ventricosum</name>
    <name type="common">Abyssinian banana</name>
    <name type="synonym">Musa ensete</name>
    <dbReference type="NCBI Taxonomy" id="4639"/>
    <lineage>
        <taxon>Eukaryota</taxon>
        <taxon>Viridiplantae</taxon>
        <taxon>Streptophyta</taxon>
        <taxon>Embryophyta</taxon>
        <taxon>Tracheophyta</taxon>
        <taxon>Spermatophyta</taxon>
        <taxon>Magnoliopsida</taxon>
        <taxon>Liliopsida</taxon>
        <taxon>Zingiberales</taxon>
        <taxon>Musaceae</taxon>
        <taxon>Ensete</taxon>
    </lineage>
</organism>
<proteinExistence type="predicted"/>
<comment type="caution">
    <text evidence="2">The sequence shown here is derived from an EMBL/GenBank/DDBJ whole genome shotgun (WGS) entry which is preliminary data.</text>
</comment>
<reference evidence="2 3" key="1">
    <citation type="journal article" date="2014" name="Agronomy (Basel)">
        <title>A Draft Genome Sequence for Ensete ventricosum, the Drought-Tolerant Tree Against Hunger.</title>
        <authorList>
            <person name="Harrison J."/>
            <person name="Moore K.A."/>
            <person name="Paszkiewicz K."/>
            <person name="Jones T."/>
            <person name="Grant M."/>
            <person name="Ambacheew D."/>
            <person name="Muzemil S."/>
            <person name="Studholme D.J."/>
        </authorList>
    </citation>
    <scope>NUCLEOTIDE SEQUENCE [LARGE SCALE GENOMIC DNA]</scope>
</reference>
<dbReference type="AlphaFoldDB" id="A0A426YVD2"/>
<evidence type="ECO:0000256" key="1">
    <source>
        <dbReference type="SAM" id="MobiDB-lite"/>
    </source>
</evidence>